<keyword evidence="5" id="KW-0539">Nucleus</keyword>
<dbReference type="EMBL" id="JABFUD020000018">
    <property type="protein sequence ID" value="KAI5065977.1"/>
    <property type="molecule type" value="Genomic_DNA"/>
</dbReference>
<proteinExistence type="predicted"/>
<keyword evidence="11" id="KW-1185">Reference proteome</keyword>
<dbReference type="NCBIfam" id="TIGR01557">
    <property type="entry name" value="myb_SHAQKYF"/>
    <property type="match status" value="1"/>
</dbReference>
<evidence type="ECO:0000259" key="8">
    <source>
        <dbReference type="PROSITE" id="PS51293"/>
    </source>
</evidence>
<dbReference type="PANTHER" id="PTHR44042:SF67">
    <property type="entry name" value="MYB-LIKE PROTEIN I"/>
    <property type="match status" value="1"/>
</dbReference>
<sequence length="264" mass="28607">MCMAESSSCFLREAATAGWTFTQNKLFETALAVHEENDEERWEKVAKLVEGKNAEDVKRHYNLLLQDGDTEKLTAHGLASCIPSKGTVSRTDQERKKGTPWTEEEHRLFLVGLEKFGKGDWKSISRNCVITRTATQVASHAQKFFIRRNSIPKEKRRSSIHDITSSANGESSQTGQTSRASGFGTNPSSRQPPVFPAGSMYAVPVGQPITAPIISTVGTPVPLLPQGSLPYLAGPHLAQPGASGASTSIVPMAYPMPPASSQNQ</sequence>
<evidence type="ECO:0000259" key="9">
    <source>
        <dbReference type="PROSITE" id="PS51294"/>
    </source>
</evidence>
<feature type="domain" description="SANT" evidence="8">
    <location>
        <begin position="96"/>
        <end position="149"/>
    </location>
</feature>
<keyword evidence="3" id="KW-0238">DNA-binding</keyword>
<dbReference type="InterPro" id="IPR017884">
    <property type="entry name" value="SANT_dom"/>
</dbReference>
<feature type="compositionally biased region" description="Polar residues" evidence="6">
    <location>
        <begin position="161"/>
        <end position="191"/>
    </location>
</feature>
<name>A0A9D4Z9T2_ADICA</name>
<evidence type="ECO:0000256" key="3">
    <source>
        <dbReference type="ARBA" id="ARBA00023125"/>
    </source>
</evidence>
<dbReference type="FunFam" id="1.10.10.60:FF:000009">
    <property type="entry name" value="transcription factor MYB1R1"/>
    <property type="match status" value="1"/>
</dbReference>
<feature type="domain" description="HTH myb-type" evidence="9">
    <location>
        <begin position="93"/>
        <end position="149"/>
    </location>
</feature>
<dbReference type="InterPro" id="IPR009057">
    <property type="entry name" value="Homeodomain-like_sf"/>
</dbReference>
<dbReference type="InterPro" id="IPR017930">
    <property type="entry name" value="Myb_dom"/>
</dbReference>
<dbReference type="PROSITE" id="PS51293">
    <property type="entry name" value="SANT"/>
    <property type="match status" value="1"/>
</dbReference>
<feature type="domain" description="Myb-like" evidence="7">
    <location>
        <begin position="93"/>
        <end position="145"/>
    </location>
</feature>
<reference evidence="10" key="1">
    <citation type="submission" date="2021-01" db="EMBL/GenBank/DDBJ databases">
        <title>Adiantum capillus-veneris genome.</title>
        <authorList>
            <person name="Fang Y."/>
            <person name="Liao Q."/>
        </authorList>
    </citation>
    <scope>NUCLEOTIDE SEQUENCE</scope>
    <source>
        <strain evidence="10">H3</strain>
        <tissue evidence="10">Leaf</tissue>
    </source>
</reference>
<evidence type="ECO:0000313" key="10">
    <source>
        <dbReference type="EMBL" id="KAI5065977.1"/>
    </source>
</evidence>
<dbReference type="SUPFAM" id="SSF46689">
    <property type="entry name" value="Homeodomain-like"/>
    <property type="match status" value="2"/>
</dbReference>
<dbReference type="AlphaFoldDB" id="A0A9D4Z9T2"/>
<dbReference type="PANTHER" id="PTHR44042">
    <property type="entry name" value="DUPLICATED HOMEODOMAIN-LIKE SUPERFAMILY PROTEIN-RELATED"/>
    <property type="match status" value="1"/>
</dbReference>
<dbReference type="CDD" id="cd00167">
    <property type="entry name" value="SANT"/>
    <property type="match status" value="2"/>
</dbReference>
<keyword evidence="4" id="KW-0804">Transcription</keyword>
<gene>
    <name evidence="10" type="ORF">GOP47_0018601</name>
</gene>
<evidence type="ECO:0008006" key="12">
    <source>
        <dbReference type="Google" id="ProtNLM"/>
    </source>
</evidence>
<evidence type="ECO:0000259" key="7">
    <source>
        <dbReference type="PROSITE" id="PS50090"/>
    </source>
</evidence>
<keyword evidence="2" id="KW-0805">Transcription regulation</keyword>
<dbReference type="PROSITE" id="PS50090">
    <property type="entry name" value="MYB_LIKE"/>
    <property type="match status" value="1"/>
</dbReference>
<dbReference type="Pfam" id="PF00249">
    <property type="entry name" value="Myb_DNA-binding"/>
    <property type="match status" value="1"/>
</dbReference>
<dbReference type="OrthoDB" id="118550at2759"/>
<feature type="compositionally biased region" description="Basic and acidic residues" evidence="6">
    <location>
        <begin position="151"/>
        <end position="160"/>
    </location>
</feature>
<evidence type="ECO:0000256" key="2">
    <source>
        <dbReference type="ARBA" id="ARBA00023015"/>
    </source>
</evidence>
<dbReference type="InterPro" id="IPR006447">
    <property type="entry name" value="Myb_dom_plants"/>
</dbReference>
<dbReference type="InterPro" id="IPR001005">
    <property type="entry name" value="SANT/Myb"/>
</dbReference>
<evidence type="ECO:0000256" key="6">
    <source>
        <dbReference type="SAM" id="MobiDB-lite"/>
    </source>
</evidence>
<evidence type="ECO:0000256" key="5">
    <source>
        <dbReference type="ARBA" id="ARBA00023242"/>
    </source>
</evidence>
<dbReference type="GO" id="GO:0005634">
    <property type="term" value="C:nucleus"/>
    <property type="evidence" value="ECO:0007669"/>
    <property type="project" value="UniProtKB-SubCell"/>
</dbReference>
<dbReference type="GO" id="GO:0003677">
    <property type="term" value="F:DNA binding"/>
    <property type="evidence" value="ECO:0007669"/>
    <property type="project" value="UniProtKB-KW"/>
</dbReference>
<dbReference type="PROSITE" id="PS51294">
    <property type="entry name" value="HTH_MYB"/>
    <property type="match status" value="1"/>
</dbReference>
<evidence type="ECO:0000313" key="11">
    <source>
        <dbReference type="Proteomes" id="UP000886520"/>
    </source>
</evidence>
<feature type="region of interest" description="Disordered" evidence="6">
    <location>
        <begin position="148"/>
        <end position="191"/>
    </location>
</feature>
<comment type="subcellular location">
    <subcellularLocation>
        <location evidence="1">Nucleus</location>
    </subcellularLocation>
</comment>
<accession>A0A9D4Z9T2</accession>
<dbReference type="SMART" id="SM00717">
    <property type="entry name" value="SANT"/>
    <property type="match status" value="2"/>
</dbReference>
<organism evidence="10 11">
    <name type="scientific">Adiantum capillus-veneris</name>
    <name type="common">Maidenhair fern</name>
    <dbReference type="NCBI Taxonomy" id="13818"/>
    <lineage>
        <taxon>Eukaryota</taxon>
        <taxon>Viridiplantae</taxon>
        <taxon>Streptophyta</taxon>
        <taxon>Embryophyta</taxon>
        <taxon>Tracheophyta</taxon>
        <taxon>Polypodiopsida</taxon>
        <taxon>Polypodiidae</taxon>
        <taxon>Polypodiales</taxon>
        <taxon>Pteridineae</taxon>
        <taxon>Pteridaceae</taxon>
        <taxon>Vittarioideae</taxon>
        <taxon>Adiantum</taxon>
    </lineage>
</organism>
<comment type="caution">
    <text evidence="10">The sequence shown here is derived from an EMBL/GenBank/DDBJ whole genome shotgun (WGS) entry which is preliminary data.</text>
</comment>
<dbReference type="Proteomes" id="UP000886520">
    <property type="component" value="Chromosome 18"/>
</dbReference>
<protein>
    <recommendedName>
        <fullName evidence="12">MYB transcription factor</fullName>
    </recommendedName>
</protein>
<evidence type="ECO:0000256" key="1">
    <source>
        <dbReference type="ARBA" id="ARBA00004123"/>
    </source>
</evidence>
<evidence type="ECO:0000256" key="4">
    <source>
        <dbReference type="ARBA" id="ARBA00023163"/>
    </source>
</evidence>
<dbReference type="Gene3D" id="1.10.10.60">
    <property type="entry name" value="Homeodomain-like"/>
    <property type="match status" value="2"/>
</dbReference>